<feature type="domain" description="Histidine kinase" evidence="11">
    <location>
        <begin position="213"/>
        <end position="428"/>
    </location>
</feature>
<protein>
    <recommendedName>
        <fullName evidence="3">histidine kinase</fullName>
        <ecNumber evidence="3">2.7.13.3</ecNumber>
    </recommendedName>
</protein>
<dbReference type="CDD" id="cd00082">
    <property type="entry name" value="HisKA"/>
    <property type="match status" value="1"/>
</dbReference>
<dbReference type="AlphaFoldDB" id="A0A916UNL9"/>
<dbReference type="GO" id="GO:0000155">
    <property type="term" value="F:phosphorelay sensor kinase activity"/>
    <property type="evidence" value="ECO:0007669"/>
    <property type="project" value="InterPro"/>
</dbReference>
<dbReference type="PROSITE" id="PS50109">
    <property type="entry name" value="HIS_KIN"/>
    <property type="match status" value="1"/>
</dbReference>
<dbReference type="SMART" id="SM00387">
    <property type="entry name" value="HATPase_c"/>
    <property type="match status" value="1"/>
</dbReference>
<evidence type="ECO:0000256" key="1">
    <source>
        <dbReference type="ARBA" id="ARBA00000085"/>
    </source>
</evidence>
<feature type="transmembrane region" description="Helical" evidence="10">
    <location>
        <begin position="77"/>
        <end position="95"/>
    </location>
</feature>
<dbReference type="InterPro" id="IPR036890">
    <property type="entry name" value="HATPase_C_sf"/>
</dbReference>
<feature type="transmembrane region" description="Helical" evidence="10">
    <location>
        <begin position="21"/>
        <end position="39"/>
    </location>
</feature>
<dbReference type="InterPro" id="IPR003594">
    <property type="entry name" value="HATPase_dom"/>
</dbReference>
<dbReference type="PRINTS" id="PR00344">
    <property type="entry name" value="BCTRLSENSOR"/>
</dbReference>
<keyword evidence="5" id="KW-0597">Phosphoprotein</keyword>
<evidence type="ECO:0000256" key="8">
    <source>
        <dbReference type="ARBA" id="ARBA00022777"/>
    </source>
</evidence>
<evidence type="ECO:0000256" key="5">
    <source>
        <dbReference type="ARBA" id="ARBA00022553"/>
    </source>
</evidence>
<evidence type="ECO:0000259" key="11">
    <source>
        <dbReference type="PROSITE" id="PS50109"/>
    </source>
</evidence>
<dbReference type="Pfam" id="PF02518">
    <property type="entry name" value="HATPase_c"/>
    <property type="match status" value="1"/>
</dbReference>
<dbReference type="EMBL" id="BMGG01000007">
    <property type="protein sequence ID" value="GGC79650.1"/>
    <property type="molecule type" value="Genomic_DNA"/>
</dbReference>
<evidence type="ECO:0000256" key="3">
    <source>
        <dbReference type="ARBA" id="ARBA00012438"/>
    </source>
</evidence>
<keyword evidence="10" id="KW-1133">Transmembrane helix</keyword>
<dbReference type="PANTHER" id="PTHR44936:SF10">
    <property type="entry name" value="SENSOR PROTEIN RSTB"/>
    <property type="match status" value="1"/>
</dbReference>
<proteinExistence type="predicted"/>
<gene>
    <name evidence="12" type="ORF">GCM10010994_42110</name>
</gene>
<dbReference type="InterPro" id="IPR003661">
    <property type="entry name" value="HisK_dim/P_dom"/>
</dbReference>
<feature type="transmembrane region" description="Helical" evidence="10">
    <location>
        <begin position="156"/>
        <end position="178"/>
    </location>
</feature>
<feature type="transmembrane region" description="Helical" evidence="10">
    <location>
        <begin position="125"/>
        <end position="144"/>
    </location>
</feature>
<keyword evidence="8" id="KW-0418">Kinase</keyword>
<dbReference type="InterPro" id="IPR047770">
    <property type="entry name" value="RegB"/>
</dbReference>
<evidence type="ECO:0000313" key="12">
    <source>
        <dbReference type="EMBL" id="GGC79650.1"/>
    </source>
</evidence>
<dbReference type="InterPro" id="IPR036097">
    <property type="entry name" value="HisK_dim/P_sf"/>
</dbReference>
<keyword evidence="10" id="KW-0812">Transmembrane</keyword>
<dbReference type="Gene3D" id="1.10.287.130">
    <property type="match status" value="1"/>
</dbReference>
<evidence type="ECO:0000256" key="6">
    <source>
        <dbReference type="ARBA" id="ARBA00022679"/>
    </source>
</evidence>
<organism evidence="12 13">
    <name type="scientific">Chelatococcus reniformis</name>
    <dbReference type="NCBI Taxonomy" id="1494448"/>
    <lineage>
        <taxon>Bacteria</taxon>
        <taxon>Pseudomonadati</taxon>
        <taxon>Pseudomonadota</taxon>
        <taxon>Alphaproteobacteria</taxon>
        <taxon>Hyphomicrobiales</taxon>
        <taxon>Chelatococcaceae</taxon>
        <taxon>Chelatococcus</taxon>
    </lineage>
</organism>
<evidence type="ECO:0000313" key="13">
    <source>
        <dbReference type="Proteomes" id="UP000637002"/>
    </source>
</evidence>
<evidence type="ECO:0000256" key="7">
    <source>
        <dbReference type="ARBA" id="ARBA00022741"/>
    </source>
</evidence>
<evidence type="ECO:0000256" key="10">
    <source>
        <dbReference type="SAM" id="Phobius"/>
    </source>
</evidence>
<evidence type="ECO:0000256" key="2">
    <source>
        <dbReference type="ARBA" id="ARBA00004651"/>
    </source>
</evidence>
<dbReference type="SUPFAM" id="SSF47384">
    <property type="entry name" value="Homodimeric domain of signal transducing histidine kinase"/>
    <property type="match status" value="1"/>
</dbReference>
<keyword evidence="13" id="KW-1185">Reference proteome</keyword>
<dbReference type="Proteomes" id="UP000637002">
    <property type="component" value="Unassembled WGS sequence"/>
</dbReference>
<dbReference type="SMART" id="SM00388">
    <property type="entry name" value="HisKA"/>
    <property type="match status" value="1"/>
</dbReference>
<keyword evidence="10" id="KW-0472">Membrane</keyword>
<dbReference type="InterPro" id="IPR050980">
    <property type="entry name" value="2C_sensor_his_kinase"/>
</dbReference>
<dbReference type="GO" id="GO:0005886">
    <property type="term" value="C:plasma membrane"/>
    <property type="evidence" value="ECO:0007669"/>
    <property type="project" value="UniProtKB-SubCell"/>
</dbReference>
<evidence type="ECO:0000256" key="4">
    <source>
        <dbReference type="ARBA" id="ARBA00022475"/>
    </source>
</evidence>
<comment type="caution">
    <text evidence="12">The sequence shown here is derived from an EMBL/GenBank/DDBJ whole genome shotgun (WGS) entry which is preliminary data.</text>
</comment>
<reference evidence="12" key="2">
    <citation type="submission" date="2020-09" db="EMBL/GenBank/DDBJ databases">
        <authorList>
            <person name="Sun Q."/>
            <person name="Zhou Y."/>
        </authorList>
    </citation>
    <scope>NUCLEOTIDE SEQUENCE</scope>
    <source>
        <strain evidence="12">CGMCC 1.12919</strain>
    </source>
</reference>
<keyword evidence="9" id="KW-0067">ATP-binding</keyword>
<keyword evidence="7" id="KW-0547">Nucleotide-binding</keyword>
<keyword evidence="6" id="KW-0808">Transferase</keyword>
<dbReference type="SUPFAM" id="SSF55874">
    <property type="entry name" value="ATPase domain of HSP90 chaperone/DNA topoisomerase II/histidine kinase"/>
    <property type="match status" value="1"/>
</dbReference>
<dbReference type="Pfam" id="PF00512">
    <property type="entry name" value="HisKA"/>
    <property type="match status" value="1"/>
</dbReference>
<sequence length="445" mass="47705">MFAPTLDARPGRLRLDTLVRLRWLAVIGQSVAVAGVHFGLGFSLPFGPCFIVIAISALLNITLRISYPMSHRLSNSAAWMLLAYDVLQLAGLLFLTGGLQNPFSLLFLAPVLISATSLPPRHTTALGAITVALASALAFVHLPLPWSPDEVLRLPQLYVVGIWAAISLGIGFTAVYAWRVSEESRLLAEALSATELVLAREQHLSQLDGLAAAAAHELGTPLATIALVVKELEREAPKQGGFAEDIELLREQVERCRGILSKLTSLGSDGDVSVLERLTLSHLVEEVAGPHRNFGVAITVTHDGAGPEPVCRRNPGVIYGLGNIVDNAVDFAAENVTIEERWSDQTVEIVVRDDGPGFPPEVMLRIGEPYITTRGAGQSHADEPARGLGLGLFIAKSLIERTGANLTLANAAPPGRGAVITIRWPRRAFERDVEAEPREAMAPAA</sequence>
<dbReference type="GO" id="GO:0005524">
    <property type="term" value="F:ATP binding"/>
    <property type="evidence" value="ECO:0007669"/>
    <property type="project" value="UniProtKB-KW"/>
</dbReference>
<comment type="catalytic activity">
    <reaction evidence="1">
        <text>ATP + protein L-histidine = ADP + protein N-phospho-L-histidine.</text>
        <dbReference type="EC" id="2.7.13.3"/>
    </reaction>
</comment>
<dbReference type="PANTHER" id="PTHR44936">
    <property type="entry name" value="SENSOR PROTEIN CREC"/>
    <property type="match status" value="1"/>
</dbReference>
<feature type="transmembrane region" description="Helical" evidence="10">
    <location>
        <begin position="45"/>
        <end position="65"/>
    </location>
</feature>
<dbReference type="InterPro" id="IPR005467">
    <property type="entry name" value="His_kinase_dom"/>
</dbReference>
<comment type="subcellular location">
    <subcellularLocation>
        <location evidence="2">Cell membrane</location>
        <topology evidence="2">Multi-pass membrane protein</topology>
    </subcellularLocation>
</comment>
<evidence type="ECO:0000256" key="9">
    <source>
        <dbReference type="ARBA" id="ARBA00022840"/>
    </source>
</evidence>
<dbReference type="Gene3D" id="3.30.565.10">
    <property type="entry name" value="Histidine kinase-like ATPase, C-terminal domain"/>
    <property type="match status" value="1"/>
</dbReference>
<dbReference type="NCBIfam" id="NF033792">
    <property type="entry name" value="ActS_PrrB_HisK"/>
    <property type="match status" value="1"/>
</dbReference>
<accession>A0A916UNL9</accession>
<name>A0A916UNL9_9HYPH</name>
<keyword evidence="4" id="KW-1003">Cell membrane</keyword>
<dbReference type="InterPro" id="IPR004358">
    <property type="entry name" value="Sig_transdc_His_kin-like_C"/>
</dbReference>
<reference evidence="12" key="1">
    <citation type="journal article" date="2014" name="Int. J. Syst. Evol. Microbiol.">
        <title>Complete genome sequence of Corynebacterium casei LMG S-19264T (=DSM 44701T), isolated from a smear-ripened cheese.</title>
        <authorList>
            <consortium name="US DOE Joint Genome Institute (JGI-PGF)"/>
            <person name="Walter F."/>
            <person name="Albersmeier A."/>
            <person name="Kalinowski J."/>
            <person name="Ruckert C."/>
        </authorList>
    </citation>
    <scope>NUCLEOTIDE SEQUENCE</scope>
    <source>
        <strain evidence="12">CGMCC 1.12919</strain>
    </source>
</reference>
<dbReference type="EC" id="2.7.13.3" evidence="3"/>